<organism evidence="1 2">
    <name type="scientific">Undibacterium oligocarboniphilum</name>
    <dbReference type="NCBI Taxonomy" id="666702"/>
    <lineage>
        <taxon>Bacteria</taxon>
        <taxon>Pseudomonadati</taxon>
        <taxon>Pseudomonadota</taxon>
        <taxon>Betaproteobacteria</taxon>
        <taxon>Burkholderiales</taxon>
        <taxon>Oxalobacteraceae</taxon>
        <taxon>Undibacterium</taxon>
    </lineage>
</organism>
<dbReference type="RefSeq" id="WP_176803813.1">
    <property type="nucleotide sequence ID" value="NZ_JABXYJ010000005.1"/>
</dbReference>
<dbReference type="EMBL" id="JABXYJ010000005">
    <property type="protein sequence ID" value="NVO78292.1"/>
    <property type="molecule type" value="Genomic_DNA"/>
</dbReference>
<name>A0A850QCY4_9BURK</name>
<gene>
    <name evidence="1" type="ORF">HV832_10675</name>
</gene>
<dbReference type="AlphaFoldDB" id="A0A850QCY4"/>
<accession>A0A850QCY4</accession>
<evidence type="ECO:0000313" key="1">
    <source>
        <dbReference type="EMBL" id="NVO78292.1"/>
    </source>
</evidence>
<dbReference type="Proteomes" id="UP000588051">
    <property type="component" value="Unassembled WGS sequence"/>
</dbReference>
<reference evidence="1 2" key="1">
    <citation type="submission" date="2020-06" db="EMBL/GenBank/DDBJ databases">
        <authorList>
            <person name="Qiu C."/>
            <person name="Liu Z."/>
        </authorList>
    </citation>
    <scope>NUCLEOTIDE SEQUENCE [LARGE SCALE GENOMIC DNA]</scope>
    <source>
        <strain evidence="1 2">EM 1</strain>
    </source>
</reference>
<keyword evidence="2" id="KW-1185">Reference proteome</keyword>
<comment type="caution">
    <text evidence="1">The sequence shown here is derived from an EMBL/GenBank/DDBJ whole genome shotgun (WGS) entry which is preliminary data.</text>
</comment>
<evidence type="ECO:0000313" key="2">
    <source>
        <dbReference type="Proteomes" id="UP000588051"/>
    </source>
</evidence>
<protein>
    <submittedName>
        <fullName evidence="1">Uncharacterized protein</fullName>
    </submittedName>
</protein>
<proteinExistence type="predicted"/>
<sequence length="145" mass="16087">MIESKKQFASVKRGDSFTKLVGGVKSKGLFLRCGDKHISKLRKELEANNLGLKSASANDQTTTLLKVLRYLGERGINTKEGEGCGYFRIATRIQELEAIGHQILSKREPIVGTDGLIHKGIARYILRKESNIKSPQGELDFEVAK</sequence>